<dbReference type="EMBL" id="LAZR01002246">
    <property type="protein sequence ID" value="KKN32518.1"/>
    <property type="molecule type" value="Genomic_DNA"/>
</dbReference>
<protein>
    <submittedName>
        <fullName evidence="1">Uncharacterized protein</fullName>
    </submittedName>
</protein>
<name>A0A0F9STH1_9ZZZZ</name>
<comment type="caution">
    <text evidence="1">The sequence shown here is derived from an EMBL/GenBank/DDBJ whole genome shotgun (WGS) entry which is preliminary data.</text>
</comment>
<proteinExistence type="predicted"/>
<reference evidence="1" key="1">
    <citation type="journal article" date="2015" name="Nature">
        <title>Complex archaea that bridge the gap between prokaryotes and eukaryotes.</title>
        <authorList>
            <person name="Spang A."/>
            <person name="Saw J.H."/>
            <person name="Jorgensen S.L."/>
            <person name="Zaremba-Niedzwiedzka K."/>
            <person name="Martijn J."/>
            <person name="Lind A.E."/>
            <person name="van Eijk R."/>
            <person name="Schleper C."/>
            <person name="Guy L."/>
            <person name="Ettema T.J."/>
        </authorList>
    </citation>
    <scope>NUCLEOTIDE SEQUENCE</scope>
</reference>
<sequence>MGTKMTVEWLAEEINNHTKNHGLFWAAGLIRETVNLWKRPINYGLLNDAAKIIADRYMEV</sequence>
<gene>
    <name evidence="1" type="ORF">LCGC14_0812830</name>
</gene>
<organism evidence="1">
    <name type="scientific">marine sediment metagenome</name>
    <dbReference type="NCBI Taxonomy" id="412755"/>
    <lineage>
        <taxon>unclassified sequences</taxon>
        <taxon>metagenomes</taxon>
        <taxon>ecological metagenomes</taxon>
    </lineage>
</organism>
<dbReference type="AlphaFoldDB" id="A0A0F9STH1"/>
<evidence type="ECO:0000313" key="1">
    <source>
        <dbReference type="EMBL" id="KKN32518.1"/>
    </source>
</evidence>
<accession>A0A0F9STH1</accession>